<evidence type="ECO:0000313" key="1">
    <source>
        <dbReference type="EMBL" id="SQC64712.1"/>
    </source>
</evidence>
<protein>
    <submittedName>
        <fullName evidence="1">Uncharacterized protein</fullName>
    </submittedName>
</protein>
<reference evidence="1 2" key="1">
    <citation type="submission" date="2018-06" db="EMBL/GenBank/DDBJ databases">
        <authorList>
            <consortium name="Pathogen Informatics"/>
            <person name="Doyle S."/>
        </authorList>
    </citation>
    <scope>NUCLEOTIDE SEQUENCE [LARGE SCALE GENOMIC DNA]</scope>
    <source>
        <strain evidence="1 2">NCTC13465</strain>
    </source>
</reference>
<organism evidence="1 2">
    <name type="scientific">Klebsiella pneumoniae</name>
    <dbReference type="NCBI Taxonomy" id="573"/>
    <lineage>
        <taxon>Bacteria</taxon>
        <taxon>Pseudomonadati</taxon>
        <taxon>Pseudomonadota</taxon>
        <taxon>Gammaproteobacteria</taxon>
        <taxon>Enterobacterales</taxon>
        <taxon>Enterobacteriaceae</taxon>
        <taxon>Klebsiella/Raoultella group</taxon>
        <taxon>Klebsiella</taxon>
        <taxon>Klebsiella pneumoniae complex</taxon>
    </lineage>
</organism>
<dbReference type="EMBL" id="UAWQ01000022">
    <property type="protein sequence ID" value="SQC64712.1"/>
    <property type="molecule type" value="Genomic_DNA"/>
</dbReference>
<dbReference type="AlphaFoldDB" id="A0A2X3G8B4"/>
<proteinExistence type="predicted"/>
<accession>A0A2X3G8B4</accession>
<sequence>MIFNCLIFFCLARFRLVKVGFSVACCTRKEKKEKTLHKKGILVYLFC</sequence>
<dbReference type="Proteomes" id="UP000251721">
    <property type="component" value="Unassembled WGS sequence"/>
</dbReference>
<name>A0A2X3G8B4_KLEPN</name>
<gene>
    <name evidence="1" type="ORF">NCTC13465_07098</name>
</gene>
<evidence type="ECO:0000313" key="2">
    <source>
        <dbReference type="Proteomes" id="UP000251721"/>
    </source>
</evidence>